<evidence type="ECO:0000256" key="1">
    <source>
        <dbReference type="SAM" id="Phobius"/>
    </source>
</evidence>
<dbReference type="Pfam" id="PF21741">
    <property type="entry name" value="DUF6867"/>
    <property type="match status" value="1"/>
</dbReference>
<dbReference type="Proteomes" id="UP001271769">
    <property type="component" value="Unassembled WGS sequence"/>
</dbReference>
<keyword evidence="1" id="KW-0472">Membrane</keyword>
<feature type="domain" description="DUF6867" evidence="2">
    <location>
        <begin position="3"/>
        <end position="107"/>
    </location>
</feature>
<name>A0ABU5E0T9_9PROT</name>
<keyword evidence="4" id="KW-1185">Reference proteome</keyword>
<protein>
    <recommendedName>
        <fullName evidence="2">DUF6867 domain-containing protein</fullName>
    </recommendedName>
</protein>
<reference evidence="3 4" key="1">
    <citation type="journal article" date="2013" name="Antonie Van Leeuwenhoek">
        <title>Dongia rigui sp. nov., isolated from freshwater of a large wetland in Korea.</title>
        <authorList>
            <person name="Baik K.S."/>
            <person name="Hwang Y.M."/>
            <person name="Choi J.S."/>
            <person name="Kwon J."/>
            <person name="Seong C.N."/>
        </authorList>
    </citation>
    <scope>NUCLEOTIDE SEQUENCE [LARGE SCALE GENOMIC DNA]</scope>
    <source>
        <strain evidence="3 4">04SU4-P</strain>
    </source>
</reference>
<dbReference type="RefSeq" id="WP_320501540.1">
    <property type="nucleotide sequence ID" value="NZ_JAXCLX010000002.1"/>
</dbReference>
<dbReference type="InterPro" id="IPR049201">
    <property type="entry name" value="DUF6867"/>
</dbReference>
<organism evidence="3 4">
    <name type="scientific">Dongia rigui</name>
    <dbReference type="NCBI Taxonomy" id="940149"/>
    <lineage>
        <taxon>Bacteria</taxon>
        <taxon>Pseudomonadati</taxon>
        <taxon>Pseudomonadota</taxon>
        <taxon>Alphaproteobacteria</taxon>
        <taxon>Rhodospirillales</taxon>
        <taxon>Dongiaceae</taxon>
        <taxon>Dongia</taxon>
    </lineage>
</organism>
<comment type="caution">
    <text evidence="3">The sequence shown here is derived from an EMBL/GenBank/DDBJ whole genome shotgun (WGS) entry which is preliminary data.</text>
</comment>
<dbReference type="EMBL" id="JAXCLX010000002">
    <property type="protein sequence ID" value="MDY0873073.1"/>
    <property type="molecule type" value="Genomic_DNA"/>
</dbReference>
<keyword evidence="1" id="KW-0812">Transmembrane</keyword>
<evidence type="ECO:0000313" key="4">
    <source>
        <dbReference type="Proteomes" id="UP001271769"/>
    </source>
</evidence>
<evidence type="ECO:0000313" key="3">
    <source>
        <dbReference type="EMBL" id="MDY0873073.1"/>
    </source>
</evidence>
<accession>A0ABU5E0T9</accession>
<feature type="transmembrane region" description="Helical" evidence="1">
    <location>
        <begin position="62"/>
        <end position="82"/>
    </location>
</feature>
<keyword evidence="1" id="KW-1133">Transmembrane helix</keyword>
<evidence type="ECO:0000259" key="2">
    <source>
        <dbReference type="Pfam" id="PF21741"/>
    </source>
</evidence>
<proteinExistence type="predicted"/>
<sequence length="112" mass="12561">MKEVLVFLFLTVIIFGGASFLMGQAIAETWRPVWQNVVYGALLVAVERFFAATLFQAPPFNIGGILLNAVVIIGFALLAYRLTQVRKMVTQYPWLYERNGLFSWRDKAATGG</sequence>
<gene>
    <name evidence="3" type="ORF">SMD31_14110</name>
</gene>